<feature type="transmembrane region" description="Helical" evidence="12">
    <location>
        <begin position="78"/>
        <end position="98"/>
    </location>
</feature>
<comment type="subcellular location">
    <subcellularLocation>
        <location evidence="1">Cell membrane</location>
        <topology evidence="1">Multi-pass membrane protein</topology>
    </subcellularLocation>
</comment>
<evidence type="ECO:0000256" key="2">
    <source>
        <dbReference type="ARBA" id="ARBA00006434"/>
    </source>
</evidence>
<accession>A0A937K125</accession>
<dbReference type="CDD" id="cd10326">
    <property type="entry name" value="SLC5sbd_NIS-like"/>
    <property type="match status" value="1"/>
</dbReference>
<dbReference type="Pfam" id="PF00474">
    <property type="entry name" value="SSF"/>
    <property type="match status" value="1"/>
</dbReference>
<dbReference type="PROSITE" id="PS50283">
    <property type="entry name" value="NA_SOLUT_SYMP_3"/>
    <property type="match status" value="1"/>
</dbReference>
<dbReference type="PANTHER" id="PTHR42985">
    <property type="entry name" value="SODIUM-COUPLED MONOCARBOXYLATE TRANSPORTER"/>
    <property type="match status" value="1"/>
</dbReference>
<keyword evidence="9 12" id="KW-0472">Membrane</keyword>
<evidence type="ECO:0000256" key="6">
    <source>
        <dbReference type="ARBA" id="ARBA00022989"/>
    </source>
</evidence>
<keyword evidence="4" id="KW-1003">Cell membrane</keyword>
<protein>
    <submittedName>
        <fullName evidence="13">Sodium:solute symporter</fullName>
    </submittedName>
</protein>
<feature type="transmembrane region" description="Helical" evidence="12">
    <location>
        <begin position="119"/>
        <end position="146"/>
    </location>
</feature>
<feature type="transmembrane region" description="Helical" evidence="12">
    <location>
        <begin position="433"/>
        <end position="451"/>
    </location>
</feature>
<feature type="transmembrane region" description="Helical" evidence="12">
    <location>
        <begin position="375"/>
        <end position="393"/>
    </location>
</feature>
<evidence type="ECO:0000256" key="3">
    <source>
        <dbReference type="ARBA" id="ARBA00022448"/>
    </source>
</evidence>
<feature type="transmembrane region" description="Helical" evidence="12">
    <location>
        <begin position="315"/>
        <end position="336"/>
    </location>
</feature>
<evidence type="ECO:0000256" key="5">
    <source>
        <dbReference type="ARBA" id="ARBA00022692"/>
    </source>
</evidence>
<dbReference type="EMBL" id="JAESIY010000006">
    <property type="protein sequence ID" value="MBL3656890.1"/>
    <property type="molecule type" value="Genomic_DNA"/>
</dbReference>
<feature type="transmembrane region" description="Helical" evidence="12">
    <location>
        <begin position="233"/>
        <end position="250"/>
    </location>
</feature>
<dbReference type="RefSeq" id="WP_202244686.1">
    <property type="nucleotide sequence ID" value="NZ_JAESIY010000006.1"/>
</dbReference>
<dbReference type="InterPro" id="IPR038377">
    <property type="entry name" value="Na/Glc_symporter_sf"/>
</dbReference>
<dbReference type="Gene3D" id="1.20.1730.10">
    <property type="entry name" value="Sodium/glucose cotransporter"/>
    <property type="match status" value="1"/>
</dbReference>
<evidence type="ECO:0000256" key="9">
    <source>
        <dbReference type="ARBA" id="ARBA00023136"/>
    </source>
</evidence>
<feature type="transmembrane region" description="Helical" evidence="12">
    <location>
        <begin position="463"/>
        <end position="481"/>
    </location>
</feature>
<dbReference type="GO" id="GO:0005886">
    <property type="term" value="C:plasma membrane"/>
    <property type="evidence" value="ECO:0007669"/>
    <property type="project" value="UniProtKB-SubCell"/>
</dbReference>
<feature type="transmembrane region" description="Helical" evidence="12">
    <location>
        <begin position="43"/>
        <end position="66"/>
    </location>
</feature>
<keyword evidence="7" id="KW-0915">Sodium</keyword>
<reference evidence="13" key="1">
    <citation type="submission" date="2021-01" db="EMBL/GenBank/DDBJ databases">
        <title>Fulvivirga kasyanovii gen. nov., sp nov., a novel member of the phylum Bacteroidetes isolated from seawater in a mussel farm.</title>
        <authorList>
            <person name="Zhao L.-H."/>
            <person name="Wang Z.-J."/>
        </authorList>
    </citation>
    <scope>NUCLEOTIDE SEQUENCE</scope>
    <source>
        <strain evidence="13">2943</strain>
    </source>
</reference>
<evidence type="ECO:0000313" key="13">
    <source>
        <dbReference type="EMBL" id="MBL3656890.1"/>
    </source>
</evidence>
<sequence length="487" mass="54652">MTPTLVLSVIAIYFAVLILISFITGKNTDSKTFFTANRQSPWYLVAFGMIGASLSGVTFVSIPGWVASTQFGYMQVVLGYLVGYLVIGTILMPLYYKLNLTSIYEYLEQRFGFWSYKTGAFYFIFSRIIGSSFRLFLVSGVLQFAVFRQLGVDFSVTVLVTIALIWIYTFRSGIKTIVWTDTLQTLFMITAVITVIYLISQDLNLSVNGMISAVKSSEYSKVLFWDWKSSNNFFKQFISGAFIAIVMTGLDQDMMQKNLTCKTIGEAQKNMFWFSIILVFVNLLFLTMGALLYMYAGANGIAIPEKSDDLFPLLALNHFTLFAGVVFLLGIIAAAYSSADSALTALTTSFCVDFLNFNPQDDSPETQKKQKKTRLMVHLSFSFILFLVIIIFKEINNEAVISSVFKAAGYTYGPLLGLYSFGLFTKLEIKDKWVPVVCIISPVLSLLINNYSEKLLKGYEFGFEILILNGAFTFVGLLMLVKKKSRP</sequence>
<feature type="transmembrane region" description="Helical" evidence="12">
    <location>
        <begin position="271"/>
        <end position="295"/>
    </location>
</feature>
<feature type="transmembrane region" description="Helical" evidence="12">
    <location>
        <begin position="182"/>
        <end position="200"/>
    </location>
</feature>
<dbReference type="PANTHER" id="PTHR42985:SF47">
    <property type="entry name" value="INTEGRAL MEMBRANE TRANSPORT PROTEIN"/>
    <property type="match status" value="1"/>
</dbReference>
<dbReference type="InterPro" id="IPR001734">
    <property type="entry name" value="Na/solute_symporter"/>
</dbReference>
<dbReference type="InterPro" id="IPR051163">
    <property type="entry name" value="Sodium:Solute_Symporter_SSF"/>
</dbReference>
<evidence type="ECO:0000256" key="7">
    <source>
        <dbReference type="ARBA" id="ARBA00023053"/>
    </source>
</evidence>
<comment type="similarity">
    <text evidence="2 11">Belongs to the sodium:solute symporter (SSF) (TC 2.A.21) family.</text>
</comment>
<feature type="transmembrane region" description="Helical" evidence="12">
    <location>
        <begin position="399"/>
        <end position="421"/>
    </location>
</feature>
<keyword evidence="5 12" id="KW-0812">Transmembrane</keyword>
<dbReference type="GO" id="GO:0015293">
    <property type="term" value="F:symporter activity"/>
    <property type="evidence" value="ECO:0007669"/>
    <property type="project" value="TreeGrafter"/>
</dbReference>
<evidence type="ECO:0000256" key="8">
    <source>
        <dbReference type="ARBA" id="ARBA00023065"/>
    </source>
</evidence>
<keyword evidence="10" id="KW-0739">Sodium transport</keyword>
<dbReference type="Proteomes" id="UP000659388">
    <property type="component" value="Unassembled WGS sequence"/>
</dbReference>
<comment type="caution">
    <text evidence="13">The sequence shown here is derived from an EMBL/GenBank/DDBJ whole genome shotgun (WGS) entry which is preliminary data.</text>
</comment>
<evidence type="ECO:0000256" key="11">
    <source>
        <dbReference type="RuleBase" id="RU362091"/>
    </source>
</evidence>
<dbReference type="GO" id="GO:0006814">
    <property type="term" value="P:sodium ion transport"/>
    <property type="evidence" value="ECO:0007669"/>
    <property type="project" value="UniProtKB-KW"/>
</dbReference>
<proteinExistence type="inferred from homology"/>
<feature type="transmembrane region" description="Helical" evidence="12">
    <location>
        <begin position="152"/>
        <end position="170"/>
    </location>
</feature>
<organism evidence="13 14">
    <name type="scientific">Fulvivirga sediminis</name>
    <dbReference type="NCBI Taxonomy" id="2803949"/>
    <lineage>
        <taxon>Bacteria</taxon>
        <taxon>Pseudomonadati</taxon>
        <taxon>Bacteroidota</taxon>
        <taxon>Cytophagia</taxon>
        <taxon>Cytophagales</taxon>
        <taxon>Fulvivirgaceae</taxon>
        <taxon>Fulvivirga</taxon>
    </lineage>
</organism>
<feature type="transmembrane region" description="Helical" evidence="12">
    <location>
        <begin position="6"/>
        <end position="23"/>
    </location>
</feature>
<keyword evidence="8" id="KW-0406">Ion transport</keyword>
<keyword evidence="3" id="KW-0813">Transport</keyword>
<name>A0A937K125_9BACT</name>
<evidence type="ECO:0000256" key="4">
    <source>
        <dbReference type="ARBA" id="ARBA00022475"/>
    </source>
</evidence>
<keyword evidence="6 12" id="KW-1133">Transmembrane helix</keyword>
<gene>
    <name evidence="13" type="ORF">JL102_12155</name>
</gene>
<evidence type="ECO:0000256" key="10">
    <source>
        <dbReference type="ARBA" id="ARBA00023201"/>
    </source>
</evidence>
<keyword evidence="14" id="KW-1185">Reference proteome</keyword>
<dbReference type="AlphaFoldDB" id="A0A937K125"/>
<evidence type="ECO:0000256" key="12">
    <source>
        <dbReference type="SAM" id="Phobius"/>
    </source>
</evidence>
<evidence type="ECO:0000313" key="14">
    <source>
        <dbReference type="Proteomes" id="UP000659388"/>
    </source>
</evidence>
<evidence type="ECO:0000256" key="1">
    <source>
        <dbReference type="ARBA" id="ARBA00004651"/>
    </source>
</evidence>